<dbReference type="EMBL" id="BJMN01000011">
    <property type="protein sequence ID" value="GEB56173.1"/>
    <property type="molecule type" value="Genomic_DNA"/>
</dbReference>
<evidence type="ECO:0008006" key="4">
    <source>
        <dbReference type="Google" id="ProtNLM"/>
    </source>
</evidence>
<gene>
    <name evidence="2" type="ORF">SGA01_17780</name>
</gene>
<evidence type="ECO:0000256" key="1">
    <source>
        <dbReference type="SAM" id="SignalP"/>
    </source>
</evidence>
<dbReference type="AlphaFoldDB" id="A0A4Y3RHK5"/>
<evidence type="ECO:0000313" key="3">
    <source>
        <dbReference type="Proteomes" id="UP000315226"/>
    </source>
</evidence>
<sequence>MHGAFPFLLCCLLGLLVCAAVAFRGLATDKVQWHKPTKGWLMTVSLSTEHKVRVAEREAELEAARAANRPLTRALNCRE</sequence>
<protein>
    <recommendedName>
        <fullName evidence="4">Secreted protein</fullName>
    </recommendedName>
</protein>
<feature type="chain" id="PRO_5038961763" description="Secreted protein" evidence="1">
    <location>
        <begin position="23"/>
        <end position="79"/>
    </location>
</feature>
<accession>A0A4Y3RHK5</accession>
<feature type="signal peptide" evidence="1">
    <location>
        <begin position="1"/>
        <end position="22"/>
    </location>
</feature>
<dbReference type="Proteomes" id="UP000315226">
    <property type="component" value="Unassembled WGS sequence"/>
</dbReference>
<organism evidence="2 3">
    <name type="scientific">Streptomyces gardneri</name>
    <dbReference type="NCBI Taxonomy" id="66892"/>
    <lineage>
        <taxon>Bacteria</taxon>
        <taxon>Bacillati</taxon>
        <taxon>Actinomycetota</taxon>
        <taxon>Actinomycetes</taxon>
        <taxon>Kitasatosporales</taxon>
        <taxon>Streptomycetaceae</taxon>
        <taxon>Streptomyces</taxon>
    </lineage>
</organism>
<reference evidence="2 3" key="1">
    <citation type="submission" date="2019-06" db="EMBL/GenBank/DDBJ databases">
        <title>Whole genome shotgun sequence of Streptomyces gardneri NBRC 12865.</title>
        <authorList>
            <person name="Hosoyama A."/>
            <person name="Uohara A."/>
            <person name="Ohji S."/>
            <person name="Ichikawa N."/>
        </authorList>
    </citation>
    <scope>NUCLEOTIDE SEQUENCE [LARGE SCALE GENOMIC DNA]</scope>
    <source>
        <strain evidence="2 3">NBRC 12865</strain>
    </source>
</reference>
<keyword evidence="3" id="KW-1185">Reference proteome</keyword>
<name>A0A4Y3RHK5_9ACTN</name>
<keyword evidence="1" id="KW-0732">Signal</keyword>
<proteinExistence type="predicted"/>
<evidence type="ECO:0000313" key="2">
    <source>
        <dbReference type="EMBL" id="GEB56173.1"/>
    </source>
</evidence>
<comment type="caution">
    <text evidence="2">The sequence shown here is derived from an EMBL/GenBank/DDBJ whole genome shotgun (WGS) entry which is preliminary data.</text>
</comment>